<comment type="caution">
    <text evidence="1">The sequence shown here is derived from an EMBL/GenBank/DDBJ whole genome shotgun (WGS) entry which is preliminary data.</text>
</comment>
<dbReference type="PANTHER" id="PTHR31118:SF12">
    <property type="entry name" value="CYCLASE-LIKE PROTEIN 2"/>
    <property type="match status" value="1"/>
</dbReference>
<protein>
    <submittedName>
        <fullName evidence="1">Cyclase family protein</fullName>
    </submittedName>
</protein>
<organism evidence="1 2">
    <name type="scientific">Leifsonia tongyongensis</name>
    <dbReference type="NCBI Taxonomy" id="1268043"/>
    <lineage>
        <taxon>Bacteria</taxon>
        <taxon>Bacillati</taxon>
        <taxon>Actinomycetota</taxon>
        <taxon>Actinomycetes</taxon>
        <taxon>Micrococcales</taxon>
        <taxon>Microbacteriaceae</taxon>
        <taxon>Leifsonia</taxon>
    </lineage>
</organism>
<proteinExistence type="predicted"/>
<gene>
    <name evidence="1" type="ORF">G3T36_11045</name>
</gene>
<dbReference type="GO" id="GO:0019441">
    <property type="term" value="P:L-tryptophan catabolic process to kynurenine"/>
    <property type="evidence" value="ECO:0007669"/>
    <property type="project" value="InterPro"/>
</dbReference>
<dbReference type="EMBL" id="JAAGWY010000002">
    <property type="protein sequence ID" value="NEN06409.1"/>
    <property type="molecule type" value="Genomic_DNA"/>
</dbReference>
<dbReference type="InterPro" id="IPR037175">
    <property type="entry name" value="KFase_sf"/>
</dbReference>
<name>A0A6L9XY91_9MICO</name>
<evidence type="ECO:0000313" key="2">
    <source>
        <dbReference type="Proteomes" id="UP000474967"/>
    </source>
</evidence>
<keyword evidence="2" id="KW-1185">Reference proteome</keyword>
<evidence type="ECO:0000313" key="1">
    <source>
        <dbReference type="EMBL" id="NEN06409.1"/>
    </source>
</evidence>
<dbReference type="AlphaFoldDB" id="A0A6L9XY91"/>
<accession>A0A6L9XY91</accession>
<dbReference type="Pfam" id="PF04199">
    <property type="entry name" value="Cyclase"/>
    <property type="match status" value="1"/>
</dbReference>
<dbReference type="PANTHER" id="PTHR31118">
    <property type="entry name" value="CYCLASE-LIKE PROTEIN 2"/>
    <property type="match status" value="1"/>
</dbReference>
<sequence length="222" mass="24079">MKIDEMIDLSVVVGPATQVYPGDPAVEFAAHATIDRDGFNLLSVHLGSQTGTHVDAPYHFLEYGMRIDEVPLERFVGTGVIVEATELGPRGRITWDHVEPVAHLLGPGAIVLLKTGWSELFGSPEYFDNPFLEADACRRMLDAGVRTFGIDATSIDETPDTDHPGEGFPVHHLIAEVGGIIGENLTNLAAVDFDDPFICMFPLAFEAADGAPVRAVAMRVRR</sequence>
<dbReference type="Gene3D" id="3.50.30.50">
    <property type="entry name" value="Putative cyclase"/>
    <property type="match status" value="1"/>
</dbReference>
<dbReference type="GO" id="GO:0004061">
    <property type="term" value="F:arylformamidase activity"/>
    <property type="evidence" value="ECO:0007669"/>
    <property type="project" value="InterPro"/>
</dbReference>
<dbReference type="InterPro" id="IPR007325">
    <property type="entry name" value="KFase/CYL"/>
</dbReference>
<dbReference type="SUPFAM" id="SSF102198">
    <property type="entry name" value="Putative cyclase"/>
    <property type="match status" value="1"/>
</dbReference>
<reference evidence="1 2" key="1">
    <citation type="journal article" date="2014" name="J. Microbiol.">
        <title>Diaminobutyricibacter tongyongensis gen. nov., sp. nov. and Homoserinibacter gongjuensis gen. nov., sp. nov. belong to the family Microbacteriaceae.</title>
        <authorList>
            <person name="Kim S.J."/>
            <person name="Ahn J.H."/>
            <person name="Weon H.Y."/>
            <person name="Hamada M."/>
            <person name="Suzuki K."/>
            <person name="Kwon S.W."/>
        </authorList>
    </citation>
    <scope>NUCLEOTIDE SEQUENCE [LARGE SCALE GENOMIC DNA]</scope>
    <source>
        <strain evidence="1 2">NBRC 108724</strain>
    </source>
</reference>
<dbReference type="RefSeq" id="WP_163289827.1">
    <property type="nucleotide sequence ID" value="NZ_JAAGWY010000002.1"/>
</dbReference>
<dbReference type="Proteomes" id="UP000474967">
    <property type="component" value="Unassembled WGS sequence"/>
</dbReference>